<organism evidence="1 2">
    <name type="scientific">Billgrantia desiderata</name>
    <dbReference type="NCBI Taxonomy" id="52021"/>
    <lineage>
        <taxon>Bacteria</taxon>
        <taxon>Pseudomonadati</taxon>
        <taxon>Pseudomonadota</taxon>
        <taxon>Gammaproteobacteria</taxon>
        <taxon>Oceanospirillales</taxon>
        <taxon>Halomonadaceae</taxon>
        <taxon>Billgrantia</taxon>
    </lineage>
</organism>
<accession>A0AAW4YSG4</accession>
<comment type="caution">
    <text evidence="1">The sequence shown here is derived from an EMBL/GenBank/DDBJ whole genome shotgun (WGS) entry which is preliminary data.</text>
</comment>
<reference evidence="1" key="1">
    <citation type="submission" date="2020-05" db="EMBL/GenBank/DDBJ databases">
        <authorList>
            <person name="Wang L."/>
            <person name="Shao Z."/>
        </authorList>
    </citation>
    <scope>NUCLEOTIDE SEQUENCE</scope>
    <source>
        <strain evidence="1">MCCC 1A05776</strain>
    </source>
</reference>
<gene>
    <name evidence="1" type="ORF">HOP61_09610</name>
</gene>
<dbReference type="AlphaFoldDB" id="A0AAW4YSG4"/>
<reference evidence="1" key="2">
    <citation type="journal article" date="2021" name="Front. Microbiol.">
        <title>Aerobic Denitrification and Heterotrophic Sulfur Oxidation in the Genus Halomonas Revealed by Six Novel Species Characterizations and Genome-Based Analysis.</title>
        <authorList>
            <person name="Wang L."/>
            <person name="Shao Z."/>
        </authorList>
    </citation>
    <scope>NUCLEOTIDE SEQUENCE</scope>
    <source>
        <strain evidence="1">MCCC 1A05776</strain>
    </source>
</reference>
<dbReference type="RefSeq" id="WP_234239264.1">
    <property type="nucleotide sequence ID" value="NZ_JABFTS010000003.1"/>
</dbReference>
<evidence type="ECO:0000313" key="2">
    <source>
        <dbReference type="Proteomes" id="UP001320178"/>
    </source>
</evidence>
<dbReference type="InterPro" id="IPR049457">
    <property type="entry name" value="Emfourin"/>
</dbReference>
<dbReference type="EMBL" id="JABFTS010000003">
    <property type="protein sequence ID" value="MCE8051548.1"/>
    <property type="molecule type" value="Genomic_DNA"/>
</dbReference>
<protein>
    <submittedName>
        <fullName evidence="1">Uncharacterized protein</fullName>
    </submittedName>
</protein>
<name>A0AAW4YSG4_9GAMM</name>
<proteinExistence type="predicted"/>
<dbReference type="Proteomes" id="UP001320178">
    <property type="component" value="Unassembled WGS sequence"/>
</dbReference>
<sequence length="115" mass="12721">MSQPPPLTPASVVRLRREGGVAHFPGLARPRCIRCARVSEAQRDELWRLLSSAEAGRAAGREEVEGADRRRFCLSVEDASGTTLWGLTVAEETVPPALIEWWRRADDEAKNEGDP</sequence>
<dbReference type="Pfam" id="PF20242">
    <property type="entry name" value="Emfourin"/>
    <property type="match status" value="1"/>
</dbReference>
<evidence type="ECO:0000313" key="1">
    <source>
        <dbReference type="EMBL" id="MCE8051548.1"/>
    </source>
</evidence>